<dbReference type="Gene3D" id="3.40.50.150">
    <property type="entry name" value="Vaccinia Virus protein VP39"/>
    <property type="match status" value="1"/>
</dbReference>
<keyword evidence="5 6" id="KW-0819">tRNA processing</keyword>
<evidence type="ECO:0000256" key="6">
    <source>
        <dbReference type="HAMAP-Rule" id="MF_01872"/>
    </source>
</evidence>
<evidence type="ECO:0000256" key="2">
    <source>
        <dbReference type="ARBA" id="ARBA00022603"/>
    </source>
</evidence>
<keyword evidence="4 6" id="KW-0949">S-adenosyl-L-methionine</keyword>
<comment type="caution">
    <text evidence="8">The sequence shown here is derived from an EMBL/GenBank/DDBJ whole genome shotgun (WGS) entry which is preliminary data.</text>
</comment>
<dbReference type="PRINTS" id="PR00507">
    <property type="entry name" value="N12N6MTFRASE"/>
</dbReference>
<sequence>MKKFTQLSYKQRPGFTFKQFHVAHDGCAMKVGTDGILLGAWCALQQSQRILDVGCGSGLIALMLAQRSAEHVLIDAIDIDADAVHQAQQNVQHSPWVTRIQVMQKDIVNANIALAYYDHLVSNPPFFVHGQSFVDERRAIARQTGTLTHQQLLARAAELLVEDGLLSVILPMNAGEQLSRLACQQGWWVSRATEVITKAGQRVPHRLLLELCRVPKVTQYECLSLYQSDGTYSTAYQHLCRDFYLKM</sequence>
<dbReference type="PANTHER" id="PTHR47739">
    <property type="entry name" value="TRNA1(VAL) (ADENINE(37)-N6)-METHYLTRANSFERASE"/>
    <property type="match status" value="1"/>
</dbReference>
<name>A0ABW9GAP0_9GAMM</name>
<dbReference type="InterPro" id="IPR050210">
    <property type="entry name" value="tRNA_Adenine-N(6)_MTase"/>
</dbReference>
<comment type="function">
    <text evidence="6">Specifically methylates the adenine in position 37 of tRNA(1)(Val) (anticodon cmo5UAC).</text>
</comment>
<comment type="similarity">
    <text evidence="6">Belongs to the methyltransferase superfamily. tRNA (adenine-N(6)-)-methyltransferase family.</text>
</comment>
<evidence type="ECO:0000256" key="3">
    <source>
        <dbReference type="ARBA" id="ARBA00022679"/>
    </source>
</evidence>
<dbReference type="RefSeq" id="WP_408624743.1">
    <property type="nucleotide sequence ID" value="NZ_JBEQCT010000008.1"/>
</dbReference>
<dbReference type="SUPFAM" id="SSF53335">
    <property type="entry name" value="S-adenosyl-L-methionine-dependent methyltransferases"/>
    <property type="match status" value="1"/>
</dbReference>
<organism evidence="8 9">
    <name type="scientific">Celerinatantimonas yamalensis</name>
    <dbReference type="NCBI Taxonomy" id="559956"/>
    <lineage>
        <taxon>Bacteria</taxon>
        <taxon>Pseudomonadati</taxon>
        <taxon>Pseudomonadota</taxon>
        <taxon>Gammaproteobacteria</taxon>
        <taxon>Celerinatantimonadaceae</taxon>
        <taxon>Celerinatantimonas</taxon>
    </lineage>
</organism>
<dbReference type="GO" id="GO:0032259">
    <property type="term" value="P:methylation"/>
    <property type="evidence" value="ECO:0007669"/>
    <property type="project" value="UniProtKB-KW"/>
</dbReference>
<reference evidence="8 9" key="1">
    <citation type="journal article" date="2013" name="Int. J. Syst. Evol. Microbiol.">
        <title>Celerinatantimonas yamalensis sp. nov., a cold-adapted diazotrophic bacterium from a cold permafrost brine.</title>
        <authorList>
            <person name="Shcherbakova V."/>
            <person name="Chuvilskaya N."/>
            <person name="Rivkina E."/>
            <person name="Demidov N."/>
            <person name="Uchaeva V."/>
            <person name="Suetin S."/>
            <person name="Suzina N."/>
            <person name="Gilichinsky D."/>
        </authorList>
    </citation>
    <scope>NUCLEOTIDE SEQUENCE [LARGE SCALE GENOMIC DNA]</scope>
    <source>
        <strain evidence="8 9">C7</strain>
    </source>
</reference>
<keyword evidence="1 6" id="KW-0963">Cytoplasm</keyword>
<keyword evidence="9" id="KW-1185">Reference proteome</keyword>
<dbReference type="PANTHER" id="PTHR47739:SF1">
    <property type="entry name" value="TRNA1(VAL) (ADENINE(37)-N6)-METHYLTRANSFERASE"/>
    <property type="match status" value="1"/>
</dbReference>
<accession>A0ABW9GAP0</accession>
<comment type="subcellular location">
    <subcellularLocation>
        <location evidence="6">Cytoplasm</location>
    </subcellularLocation>
</comment>
<dbReference type="CDD" id="cd02440">
    <property type="entry name" value="AdoMet_MTases"/>
    <property type="match status" value="1"/>
</dbReference>
<dbReference type="InterPro" id="IPR022882">
    <property type="entry name" value="tRNA_adenine-N6_MeTrfase"/>
</dbReference>
<keyword evidence="2 6" id="KW-0489">Methyltransferase</keyword>
<dbReference type="InterPro" id="IPR007848">
    <property type="entry name" value="Small_mtfrase_dom"/>
</dbReference>
<comment type="catalytic activity">
    <reaction evidence="6">
        <text>adenosine(37) in tRNA1(Val) + S-adenosyl-L-methionine = N(6)-methyladenosine(37) in tRNA1(Val) + S-adenosyl-L-homocysteine + H(+)</text>
        <dbReference type="Rhea" id="RHEA:43160"/>
        <dbReference type="Rhea" id="RHEA-COMP:10369"/>
        <dbReference type="Rhea" id="RHEA-COMP:10370"/>
        <dbReference type="ChEBI" id="CHEBI:15378"/>
        <dbReference type="ChEBI" id="CHEBI:57856"/>
        <dbReference type="ChEBI" id="CHEBI:59789"/>
        <dbReference type="ChEBI" id="CHEBI:74411"/>
        <dbReference type="ChEBI" id="CHEBI:74449"/>
        <dbReference type="EC" id="2.1.1.223"/>
    </reaction>
</comment>
<evidence type="ECO:0000256" key="4">
    <source>
        <dbReference type="ARBA" id="ARBA00022691"/>
    </source>
</evidence>
<dbReference type="Pfam" id="PF05175">
    <property type="entry name" value="MTS"/>
    <property type="match status" value="1"/>
</dbReference>
<evidence type="ECO:0000259" key="7">
    <source>
        <dbReference type="Pfam" id="PF05175"/>
    </source>
</evidence>
<dbReference type="InterPro" id="IPR029063">
    <property type="entry name" value="SAM-dependent_MTases_sf"/>
</dbReference>
<evidence type="ECO:0000256" key="1">
    <source>
        <dbReference type="ARBA" id="ARBA00022490"/>
    </source>
</evidence>
<dbReference type="GO" id="GO:0008168">
    <property type="term" value="F:methyltransferase activity"/>
    <property type="evidence" value="ECO:0007669"/>
    <property type="project" value="UniProtKB-KW"/>
</dbReference>
<gene>
    <name evidence="8" type="ORF">ABUE30_15505</name>
</gene>
<evidence type="ECO:0000256" key="5">
    <source>
        <dbReference type="ARBA" id="ARBA00022694"/>
    </source>
</evidence>
<protein>
    <recommendedName>
        <fullName evidence="6">tRNA1(Val) (adenine(37)-N6)-methyltransferase</fullName>
        <ecNumber evidence="6">2.1.1.223</ecNumber>
    </recommendedName>
    <alternativeName>
        <fullName evidence="6">tRNA m6A37 methyltransferase</fullName>
    </alternativeName>
</protein>
<dbReference type="EMBL" id="JBEQCT010000008">
    <property type="protein sequence ID" value="MFM2486444.1"/>
    <property type="molecule type" value="Genomic_DNA"/>
</dbReference>
<keyword evidence="3 6" id="KW-0808">Transferase</keyword>
<feature type="domain" description="Methyltransferase small" evidence="7">
    <location>
        <begin position="45"/>
        <end position="169"/>
    </location>
</feature>
<dbReference type="Proteomes" id="UP001629953">
    <property type="component" value="Unassembled WGS sequence"/>
</dbReference>
<dbReference type="EC" id="2.1.1.223" evidence="6"/>
<evidence type="ECO:0000313" key="9">
    <source>
        <dbReference type="Proteomes" id="UP001629953"/>
    </source>
</evidence>
<dbReference type="HAMAP" id="MF_01872">
    <property type="entry name" value="tRNA_methyltr_YfiC"/>
    <property type="match status" value="1"/>
</dbReference>
<evidence type="ECO:0000313" key="8">
    <source>
        <dbReference type="EMBL" id="MFM2486444.1"/>
    </source>
</evidence>
<proteinExistence type="inferred from homology"/>